<dbReference type="EMBL" id="JAIZAY010000012">
    <property type="protein sequence ID" value="KAJ8031889.1"/>
    <property type="molecule type" value="Genomic_DNA"/>
</dbReference>
<sequence>MHNSEANKTTSNYEAADQVCIICKSTEGDPLKMFVEKTWGTFKKAAQCRLLLQSDCYRDITTEVNLKEEMGNGKYHSKCYRNFTAVKRPSTDSQSRHPSKKPETRCRSSMPPSDAKGLLRGSCIFCTVQRKTIKRKVEPLSDCLTKDGCDAIITAAPRSSNERVKALVANGIDLLAKEAQYHKSCRRDFFKEIEVAPKTADMSSRRLHATTFEAISGLIEIDIIGNGKAMLSTSILELHRTEFLSLGGLIEDVESYTVQALMNKIKLKFGQEISISTFDHRKGNFVYSSDMSENDARASLLNDDEKHLHVIRTAALYLRVVIQAMPKWKTPTPTSVTALKASSPELPEELLLFYKTLLCGLREPSGNDSKDAVDRKVTAMSSDAVYNTSRGAVRPWKHTVLGLGIGTLTGSKLILRILNRLGNSLSYDEVKALETEFAYSIEERDRDTPDGVELNPNLGTGLAWDNYDVNMETMDGKDTLHATVGICYQNKTDILSTNKVVNDEGIVSGTHGGRNRRQFEGKEREIAPYYKELKKACFDLSALKENHEPEKVPTLHVIDFYWLLQSAVGKPLPLFPGFFSKFTTDHLPQQRIWYMDPISAPPTRNDVVRETMRRAMNVAIETQQEYGIVTYDLAVALKAYSIQALDAPLFDKLLIMLGNFHLELAFYGAIGTYINESGVEHLLTESGVLAEGSLMGFIRGKYYNRCVRIHDILALAMERKVYNSFKSTLTQEVQDAIEGLLAVVPQDLNAQEQFLNTHPIFQDHMDQYELFLKDVMNGKLGPTAQYWSLYVFMINRVHRDLMRALRTNDVSGYIAILPAVIDIFFGLNRPNYARWGVLFLNQLMKAAPPSIMALQSGGFSIRRTRKNFARSAIDLTLEQTVNRDAASPMRGIVGFHYSHNAIRRWCITSTQRGMSVTELRSLTGMETQEQPATQLRASRIEKDSRQKDVLINEITQSCDPFSSPATMSSGLLNIATGKAASQETKKYLTESLVAGHELRVKFQEECAADVQRFLKPIQRRRVSNFAQENVKKRSTTAKAKSAAESLRDVFIRLLVIISDKTPFNLRHVMTFPVTEFPLSITHSDGSGLKTDKSKLLRKLEELQGSFTETPLPPIDVTLIDGGFLIHSFLSAIGNITSYRHLARKLLAYVCANQGNEIHVLFDTYRPMSLKESERKLRGAEDCPFVITGPEQAPRQNCQKLLQNGIFKDQLAIFLLKEWQENQYGSILGKKTLIVSHGGNCARLSFSELEVKMKVENPAHLQSSHEEADTLLAFHAASALGNVVVRASDTDVMVILLGMLGRHMEESHTETAYRRIIMDCGSGNNRRHIDVSKIATALESTQKGLAAAIPGLHAFTGCDFTASFYRKGKVKPLEVLQKDTTGTLIQFFSKLSFRDEPDQSKAEEFICSLYGMKEDVKTVNEARYVKLHEMTGKLKQENVITSVRKVDCALLPPCANTVHNKLRRAHFISILWGSADSPHPGHGLDPLNFGWKEKNGFYVPEWFVGPALPDNLFQEEEQEDGSVEDLQCNIPDAATVFEDAKDSSFEPPWSDDSTVKQRSEQQAKLKLFSQGLNFQIISFTDTVTCPC</sequence>
<dbReference type="OrthoDB" id="8060926at2759"/>
<keyword evidence="3" id="KW-1185">Reference proteome</keyword>
<evidence type="ECO:0000256" key="1">
    <source>
        <dbReference type="SAM" id="MobiDB-lite"/>
    </source>
</evidence>
<proteinExistence type="predicted"/>
<accession>A0A9Q1H3C1</accession>
<dbReference type="Proteomes" id="UP001152320">
    <property type="component" value="Chromosome 12"/>
</dbReference>
<evidence type="ECO:0000313" key="2">
    <source>
        <dbReference type="EMBL" id="KAJ8031889.1"/>
    </source>
</evidence>
<protein>
    <submittedName>
        <fullName evidence="2">Uncharacterized protein</fullName>
    </submittedName>
</protein>
<gene>
    <name evidence="2" type="ORF">HOLleu_25241</name>
</gene>
<feature type="region of interest" description="Disordered" evidence="1">
    <location>
        <begin position="87"/>
        <end position="113"/>
    </location>
</feature>
<reference evidence="2" key="1">
    <citation type="submission" date="2021-10" db="EMBL/GenBank/DDBJ databases">
        <title>Tropical sea cucumber genome reveals ecological adaptation and Cuvierian tubules defense mechanism.</title>
        <authorList>
            <person name="Chen T."/>
        </authorList>
    </citation>
    <scope>NUCLEOTIDE SEQUENCE</scope>
    <source>
        <strain evidence="2">Nanhai2018</strain>
        <tissue evidence="2">Muscle</tissue>
    </source>
</reference>
<dbReference type="PANTHER" id="PTHR46704:SF9">
    <property type="entry name" value="BHLH DOMAIN-CONTAINING PROTEIN"/>
    <property type="match status" value="1"/>
</dbReference>
<evidence type="ECO:0000313" key="3">
    <source>
        <dbReference type="Proteomes" id="UP001152320"/>
    </source>
</evidence>
<dbReference type="PANTHER" id="PTHR46704">
    <property type="entry name" value="CXC DOMAIN-CONTAINING PROTEIN-RELATED"/>
    <property type="match status" value="1"/>
</dbReference>
<organism evidence="2 3">
    <name type="scientific">Holothuria leucospilota</name>
    <name type="common">Black long sea cucumber</name>
    <name type="synonym">Mertensiothuria leucospilota</name>
    <dbReference type="NCBI Taxonomy" id="206669"/>
    <lineage>
        <taxon>Eukaryota</taxon>
        <taxon>Metazoa</taxon>
        <taxon>Echinodermata</taxon>
        <taxon>Eleutherozoa</taxon>
        <taxon>Echinozoa</taxon>
        <taxon>Holothuroidea</taxon>
        <taxon>Aspidochirotacea</taxon>
        <taxon>Aspidochirotida</taxon>
        <taxon>Holothuriidae</taxon>
        <taxon>Holothuria</taxon>
    </lineage>
</organism>
<name>A0A9Q1H3C1_HOLLE</name>
<comment type="caution">
    <text evidence="2">The sequence shown here is derived from an EMBL/GenBank/DDBJ whole genome shotgun (WGS) entry which is preliminary data.</text>
</comment>